<feature type="region of interest" description="Disordered" evidence="1">
    <location>
        <begin position="200"/>
        <end position="263"/>
    </location>
</feature>
<keyword evidence="2" id="KW-0812">Transmembrane</keyword>
<accession>A0A8H5FG64</accession>
<keyword evidence="4" id="KW-1185">Reference proteome</keyword>
<dbReference type="Gene3D" id="2.60.110.10">
    <property type="entry name" value="Thaumatin"/>
    <property type="match status" value="1"/>
</dbReference>
<feature type="transmembrane region" description="Helical" evidence="2">
    <location>
        <begin position="172"/>
        <end position="195"/>
    </location>
</feature>
<feature type="region of interest" description="Disordered" evidence="1">
    <location>
        <begin position="286"/>
        <end position="343"/>
    </location>
</feature>
<dbReference type="AlphaFoldDB" id="A0A8H5FG64"/>
<dbReference type="PROSITE" id="PS51367">
    <property type="entry name" value="THAUMATIN_2"/>
    <property type="match status" value="1"/>
</dbReference>
<dbReference type="Pfam" id="PF00314">
    <property type="entry name" value="Thaumatin"/>
    <property type="match status" value="1"/>
</dbReference>
<feature type="compositionally biased region" description="Low complexity" evidence="1">
    <location>
        <begin position="142"/>
        <end position="164"/>
    </location>
</feature>
<protein>
    <submittedName>
        <fullName evidence="3">Uncharacterized protein</fullName>
    </submittedName>
</protein>
<feature type="compositionally biased region" description="Basic and acidic residues" evidence="1">
    <location>
        <begin position="320"/>
        <end position="329"/>
    </location>
</feature>
<organism evidence="3 4">
    <name type="scientific">Tetrapyrgos nigripes</name>
    <dbReference type="NCBI Taxonomy" id="182062"/>
    <lineage>
        <taxon>Eukaryota</taxon>
        <taxon>Fungi</taxon>
        <taxon>Dikarya</taxon>
        <taxon>Basidiomycota</taxon>
        <taxon>Agaricomycotina</taxon>
        <taxon>Agaricomycetes</taxon>
        <taxon>Agaricomycetidae</taxon>
        <taxon>Agaricales</taxon>
        <taxon>Marasmiineae</taxon>
        <taxon>Marasmiaceae</taxon>
        <taxon>Tetrapyrgos</taxon>
    </lineage>
</organism>
<proteinExistence type="predicted"/>
<evidence type="ECO:0000313" key="4">
    <source>
        <dbReference type="Proteomes" id="UP000559256"/>
    </source>
</evidence>
<dbReference type="SUPFAM" id="SSF49870">
    <property type="entry name" value="Osmotin, thaumatin-like protein"/>
    <property type="match status" value="1"/>
</dbReference>
<evidence type="ECO:0000256" key="1">
    <source>
        <dbReference type="SAM" id="MobiDB-lite"/>
    </source>
</evidence>
<dbReference type="SMART" id="SM00205">
    <property type="entry name" value="THN"/>
    <property type="match status" value="1"/>
</dbReference>
<comment type="caution">
    <text evidence="3">The sequence shown here is derived from an EMBL/GenBank/DDBJ whole genome shotgun (WGS) entry which is preliminary data.</text>
</comment>
<dbReference type="InterPro" id="IPR001938">
    <property type="entry name" value="Thaumatin"/>
</dbReference>
<dbReference type="OrthoDB" id="430315at2759"/>
<dbReference type="Proteomes" id="UP000559256">
    <property type="component" value="Unassembled WGS sequence"/>
</dbReference>
<feature type="compositionally biased region" description="Polar residues" evidence="1">
    <location>
        <begin position="230"/>
        <end position="249"/>
    </location>
</feature>
<dbReference type="InterPro" id="IPR037176">
    <property type="entry name" value="Osmotin/thaumatin-like_sf"/>
</dbReference>
<feature type="compositionally biased region" description="Polar residues" evidence="1">
    <location>
        <begin position="287"/>
        <end position="304"/>
    </location>
</feature>
<evidence type="ECO:0000313" key="3">
    <source>
        <dbReference type="EMBL" id="KAF5335594.1"/>
    </source>
</evidence>
<sequence>MAINGFNLPTAITTNVGCHVADCPIDLNANCPDVLRLTSPNGTIVGCKSSCVVVEAEEKGGLASSLDCCVANSSSPDTCPPDGVQFYHYFKDACPNTYAYAFDESSGTALQSCDSDLSANYTLTFCPSPSLAVAQSASGSLSSTSQTSTSSSAVSTAPSSPSSGRHLKAGTIGGIAGGAIGLVLILTAFSSCILLKRRQKRRYREKDETIPNPFIEAPDHRPQPDFDPYSNVTSDSMISPNPYKGSTANPPEPSPVSPGHHDDEIVNQLRLGNLKLQQRVAILLGRNNRTSDSPHNPSLGQQEQETSERRQHQPVVHTDSGWRMERESSAEEMQDIPPTYTEV</sequence>
<reference evidence="3 4" key="1">
    <citation type="journal article" date="2020" name="ISME J.">
        <title>Uncovering the hidden diversity of litter-decomposition mechanisms in mushroom-forming fungi.</title>
        <authorList>
            <person name="Floudas D."/>
            <person name="Bentzer J."/>
            <person name="Ahren D."/>
            <person name="Johansson T."/>
            <person name="Persson P."/>
            <person name="Tunlid A."/>
        </authorList>
    </citation>
    <scope>NUCLEOTIDE SEQUENCE [LARGE SCALE GENOMIC DNA]</scope>
    <source>
        <strain evidence="3 4">CBS 291.85</strain>
    </source>
</reference>
<dbReference type="PANTHER" id="PTHR31013:SF2">
    <property type="entry name" value="THAUMATIN-LIKE PROTEIN"/>
    <property type="match status" value="1"/>
</dbReference>
<dbReference type="PANTHER" id="PTHR31013">
    <property type="entry name" value="THAUMATIN FAMILY PROTEIN-RELATED"/>
    <property type="match status" value="1"/>
</dbReference>
<dbReference type="EMBL" id="JAACJM010000239">
    <property type="protein sequence ID" value="KAF5335594.1"/>
    <property type="molecule type" value="Genomic_DNA"/>
</dbReference>
<evidence type="ECO:0000256" key="2">
    <source>
        <dbReference type="SAM" id="Phobius"/>
    </source>
</evidence>
<keyword evidence="2" id="KW-0472">Membrane</keyword>
<gene>
    <name evidence="3" type="ORF">D9758_017256</name>
</gene>
<keyword evidence="2" id="KW-1133">Transmembrane helix</keyword>
<name>A0A8H5FG64_9AGAR</name>
<feature type="region of interest" description="Disordered" evidence="1">
    <location>
        <begin position="142"/>
        <end position="165"/>
    </location>
</feature>